<keyword evidence="1" id="KW-0500">Molybdenum</keyword>
<dbReference type="Gene3D" id="3.30.365.10">
    <property type="entry name" value="Aldehyde oxidase/xanthine dehydrogenase, molybdopterin binding domain"/>
    <property type="match status" value="4"/>
</dbReference>
<dbReference type="Pfam" id="PF20256">
    <property type="entry name" value="MoCoBD_2"/>
    <property type="match status" value="1"/>
</dbReference>
<keyword evidence="5" id="KW-1185">Reference proteome</keyword>
<dbReference type="InterPro" id="IPR037165">
    <property type="entry name" value="AldOxase/xan_DH_Mopterin-bd_sf"/>
</dbReference>
<dbReference type="PANTHER" id="PTHR11908">
    <property type="entry name" value="XANTHINE DEHYDROGENASE"/>
    <property type="match status" value="1"/>
</dbReference>
<dbReference type="Pfam" id="PF02738">
    <property type="entry name" value="MoCoBD_1"/>
    <property type="match status" value="1"/>
</dbReference>
<dbReference type="Gene3D" id="3.90.1170.50">
    <property type="entry name" value="Aldehyde oxidase/xanthine dehydrogenase, a/b hammerhead"/>
    <property type="match status" value="1"/>
</dbReference>
<name>A0A1I6L2I2_9SPHN</name>
<evidence type="ECO:0000256" key="1">
    <source>
        <dbReference type="ARBA" id="ARBA00022505"/>
    </source>
</evidence>
<dbReference type="SUPFAM" id="SSF56003">
    <property type="entry name" value="Molybdenum cofactor-binding domain"/>
    <property type="match status" value="1"/>
</dbReference>
<dbReference type="SMART" id="SM01008">
    <property type="entry name" value="Ald_Xan_dh_C"/>
    <property type="match status" value="1"/>
</dbReference>
<dbReference type="InterPro" id="IPR036856">
    <property type="entry name" value="Ald_Oxase/Xan_DH_a/b_sf"/>
</dbReference>
<dbReference type="OrthoDB" id="8428274at2"/>
<evidence type="ECO:0000259" key="3">
    <source>
        <dbReference type="SMART" id="SM01008"/>
    </source>
</evidence>
<protein>
    <submittedName>
        <fullName evidence="4">Xanthine dehydrogenase, molybdenum binding subunit apoprotein</fullName>
    </submittedName>
</protein>
<feature type="domain" description="Aldehyde oxidase/xanthine dehydrogenase a/b hammerhead" evidence="3">
    <location>
        <begin position="53"/>
        <end position="167"/>
    </location>
</feature>
<dbReference type="PANTHER" id="PTHR11908:SF132">
    <property type="entry name" value="ALDEHYDE OXIDASE 1-RELATED"/>
    <property type="match status" value="1"/>
</dbReference>
<dbReference type="GO" id="GO:0016491">
    <property type="term" value="F:oxidoreductase activity"/>
    <property type="evidence" value="ECO:0007669"/>
    <property type="project" value="UniProtKB-KW"/>
</dbReference>
<dbReference type="InterPro" id="IPR008274">
    <property type="entry name" value="AldOxase/xan_DH_MoCoBD1"/>
</dbReference>
<accession>A0A1I6L2I2</accession>
<dbReference type="AlphaFoldDB" id="A0A1I6L2I2"/>
<evidence type="ECO:0000256" key="2">
    <source>
        <dbReference type="ARBA" id="ARBA00023002"/>
    </source>
</evidence>
<evidence type="ECO:0000313" key="4">
    <source>
        <dbReference type="EMBL" id="SFR97420.1"/>
    </source>
</evidence>
<evidence type="ECO:0000313" key="5">
    <source>
        <dbReference type="Proteomes" id="UP000198824"/>
    </source>
</evidence>
<dbReference type="EMBL" id="FOZG01000002">
    <property type="protein sequence ID" value="SFR97420.1"/>
    <property type="molecule type" value="Genomic_DNA"/>
</dbReference>
<dbReference type="STRING" id="1166337.SAMN05192580_2163"/>
<sequence>MSVIQDAAQSVMRTAIAYVPDRWVGTAGGDPLRTKHGLLGAPVSRLDGPDKVRGAARFAAEVTLPGMVYAALHYSRIARGRIASIDTAAAEAAPGVTLVMTHLNAPRMNKPPIMMTAPKAAAPSDLPVMQDAEIHWNGQPVALVLADTQEQADHAAALIEVTYEGAPAVTSFEVAKAHAHHPPTILGEPPELKIGDAEAALKGAAVSVDHVYRTPRHNHNAIELHACTVAWDGDALTVHDASQLVNATAWTLAQIFGVDEKQVRVTSPYVGGGFGGKCLWWHQILAAAASRLAGRPVRIVLSREGVFRMIGGRTVTEQRVALGAKADGTLAALIHTGVVAMTTHNNCPEQFTFPARHLYAADAIHLEQEVADMDMLANTFMRAPGEAVGTFALESALDELAEAMQLDPIELRRRIEPAKDPTSGHDFSSRHLLDAYAKGAEKFGWDKRAAQPGARREGEWLIGMGVATATYPYMRFPGCAARIRLGADGQAVVSIATHEMGMGTATVQTQHAAARLGLPLDRVRFDYGDTTLPEGTLAGGSNQTASNAGAIIAAHEALVTELLKLAGNDSPLAGLKVDEVEGFDGGLASIADPTRHESYASILARAQRDEVVVEAEGAMPLEGQKYSMHSTGAQFAEVRVNAVTGEVRVSRFLGSFDCGRILNAKTATSQFRGGIIMGLGLALTEETLFDERSGRIMNPSLAEYHVPVHMDVPEIDVIWTDAPDPHSPLGARGIGEIGITGVAAAVANAIYNATGKRIRDLPITLDKLM</sequence>
<dbReference type="InterPro" id="IPR000674">
    <property type="entry name" value="Ald_Oxase/Xan_DH_a/b"/>
</dbReference>
<organism evidence="4 5">
    <name type="scientific">Sphingomonas jatrophae</name>
    <dbReference type="NCBI Taxonomy" id="1166337"/>
    <lineage>
        <taxon>Bacteria</taxon>
        <taxon>Pseudomonadati</taxon>
        <taxon>Pseudomonadota</taxon>
        <taxon>Alphaproteobacteria</taxon>
        <taxon>Sphingomonadales</taxon>
        <taxon>Sphingomonadaceae</taxon>
        <taxon>Sphingomonas</taxon>
    </lineage>
</organism>
<gene>
    <name evidence="4" type="ORF">SAMN05192580_2163</name>
</gene>
<keyword evidence="2" id="KW-0560">Oxidoreductase</keyword>
<dbReference type="InterPro" id="IPR046867">
    <property type="entry name" value="AldOxase/xan_DH_MoCoBD2"/>
</dbReference>
<dbReference type="InterPro" id="IPR016208">
    <property type="entry name" value="Ald_Oxase/xanthine_DH-like"/>
</dbReference>
<dbReference type="RefSeq" id="WP_093314445.1">
    <property type="nucleotide sequence ID" value="NZ_FOZG01000002.1"/>
</dbReference>
<dbReference type="GO" id="GO:0005506">
    <property type="term" value="F:iron ion binding"/>
    <property type="evidence" value="ECO:0007669"/>
    <property type="project" value="InterPro"/>
</dbReference>
<dbReference type="Pfam" id="PF01315">
    <property type="entry name" value="Ald_Xan_dh_C"/>
    <property type="match status" value="1"/>
</dbReference>
<dbReference type="Proteomes" id="UP000198824">
    <property type="component" value="Unassembled WGS sequence"/>
</dbReference>
<dbReference type="SUPFAM" id="SSF54665">
    <property type="entry name" value="CO dehydrogenase molybdoprotein N-domain-like"/>
    <property type="match status" value="1"/>
</dbReference>
<proteinExistence type="predicted"/>
<reference evidence="4 5" key="1">
    <citation type="submission" date="2016-10" db="EMBL/GenBank/DDBJ databases">
        <authorList>
            <person name="de Groot N.N."/>
        </authorList>
    </citation>
    <scope>NUCLEOTIDE SEQUENCE [LARGE SCALE GENOMIC DNA]</scope>
    <source>
        <strain evidence="4 5">S5-249</strain>
    </source>
</reference>